<dbReference type="EMBL" id="JBHRSL010000004">
    <property type="protein sequence ID" value="MFC3051818.1"/>
    <property type="molecule type" value="Genomic_DNA"/>
</dbReference>
<organism evidence="2 3">
    <name type="scientific">Kordiimonas pumila</name>
    <dbReference type="NCBI Taxonomy" id="2161677"/>
    <lineage>
        <taxon>Bacteria</taxon>
        <taxon>Pseudomonadati</taxon>
        <taxon>Pseudomonadota</taxon>
        <taxon>Alphaproteobacteria</taxon>
        <taxon>Kordiimonadales</taxon>
        <taxon>Kordiimonadaceae</taxon>
        <taxon>Kordiimonas</taxon>
    </lineage>
</organism>
<protein>
    <recommendedName>
        <fullName evidence="4">Lipoprotein</fullName>
    </recommendedName>
</protein>
<name>A0ABV7D3R7_9PROT</name>
<comment type="caution">
    <text evidence="2">The sequence shown here is derived from an EMBL/GenBank/DDBJ whole genome shotgun (WGS) entry which is preliminary data.</text>
</comment>
<feature type="signal peptide" evidence="1">
    <location>
        <begin position="1"/>
        <end position="25"/>
    </location>
</feature>
<evidence type="ECO:0000256" key="1">
    <source>
        <dbReference type="SAM" id="SignalP"/>
    </source>
</evidence>
<reference evidence="3" key="1">
    <citation type="journal article" date="2019" name="Int. J. Syst. Evol. Microbiol.">
        <title>The Global Catalogue of Microorganisms (GCM) 10K type strain sequencing project: providing services to taxonomists for standard genome sequencing and annotation.</title>
        <authorList>
            <consortium name="The Broad Institute Genomics Platform"/>
            <consortium name="The Broad Institute Genome Sequencing Center for Infectious Disease"/>
            <person name="Wu L."/>
            <person name="Ma J."/>
        </authorList>
    </citation>
    <scope>NUCLEOTIDE SEQUENCE [LARGE SCALE GENOMIC DNA]</scope>
    <source>
        <strain evidence="3">KCTC 62164</strain>
    </source>
</reference>
<evidence type="ECO:0000313" key="2">
    <source>
        <dbReference type="EMBL" id="MFC3051818.1"/>
    </source>
</evidence>
<accession>A0ABV7D3R7</accession>
<gene>
    <name evidence="2" type="ORF">ACFOKA_07875</name>
</gene>
<proteinExistence type="predicted"/>
<sequence>MSTFKMSVLPLAMAGLVLWSANATAYAGSHAEDLMTGYYGNTWEYKDHEGFKLLHINKDMSMKVKLKDGRVFDGVWDVTDKTVCFRVGDDAACFDDVLGRGAGETWTGTHDDHAYTGIVHEGREAF</sequence>
<keyword evidence="1" id="KW-0732">Signal</keyword>
<feature type="chain" id="PRO_5046398260" description="Lipoprotein" evidence="1">
    <location>
        <begin position="26"/>
        <end position="126"/>
    </location>
</feature>
<dbReference type="Proteomes" id="UP001595444">
    <property type="component" value="Unassembled WGS sequence"/>
</dbReference>
<dbReference type="RefSeq" id="WP_194215283.1">
    <property type="nucleotide sequence ID" value="NZ_CP061205.1"/>
</dbReference>
<evidence type="ECO:0000313" key="3">
    <source>
        <dbReference type="Proteomes" id="UP001595444"/>
    </source>
</evidence>
<evidence type="ECO:0008006" key="4">
    <source>
        <dbReference type="Google" id="ProtNLM"/>
    </source>
</evidence>
<keyword evidence="3" id="KW-1185">Reference proteome</keyword>